<dbReference type="InterPro" id="IPR038607">
    <property type="entry name" value="PhoD-like_sf"/>
</dbReference>
<feature type="compositionally biased region" description="Basic residues" evidence="4">
    <location>
        <begin position="693"/>
        <end position="705"/>
    </location>
</feature>
<feature type="compositionally biased region" description="Low complexity" evidence="4">
    <location>
        <begin position="318"/>
        <end position="329"/>
    </location>
</feature>
<comment type="function">
    <text evidence="2">The N-terminal domain binds to adenylyl cyclase, thereby enabling adenylyl cyclase to be activated by upstream regulatory signals, such as Ras. The C-terminal domain is required for normal cellular morphology and growth control.</text>
</comment>
<dbReference type="InterPro" id="IPR016098">
    <property type="entry name" value="CAP/MinC_C"/>
</dbReference>
<dbReference type="Pfam" id="PF08603">
    <property type="entry name" value="CAP_C"/>
    <property type="match status" value="1"/>
</dbReference>
<feature type="transmembrane region" description="Helical" evidence="5">
    <location>
        <begin position="951"/>
        <end position="970"/>
    </location>
</feature>
<comment type="similarity">
    <text evidence="1">Belongs to the CAP family.</text>
</comment>
<evidence type="ECO:0000256" key="1">
    <source>
        <dbReference type="ARBA" id="ARBA00007659"/>
    </source>
</evidence>
<dbReference type="Pfam" id="PF21938">
    <property type="entry name" value="CAP_N"/>
    <property type="match status" value="1"/>
</dbReference>
<dbReference type="InterPro" id="IPR017901">
    <property type="entry name" value="C-CAP_CF_C-like"/>
</dbReference>
<dbReference type="InterPro" id="IPR036222">
    <property type="entry name" value="CAP_N_sf"/>
</dbReference>
<keyword evidence="5" id="KW-0472">Membrane</keyword>
<sequence length="1307" mass="144426">MSVQGSQGLQSLNTIIKRLEAATSRIEDIAAAGWKVNPQPTGSASTSHESAPAPPPPPPAPALQEVPKSVTAFDEAIIEGKLKPWLELTRSFAGPSVVEIAALVEKQYQEMRTLLATAAACTKPDEKTLETTLAPFNATIEAISHTKEANRKDRDWFTHLMVIAEYAPFVAWVLQSKPGPYINEVKDQTLYYGNRVLKEYKEKDARHAEWVRSLTATLDELRKYVMEYHTTGLTWNPRGVSVATYKSSAPSAPAAGSPPPPPPPPPPPAAMPPPPAGNAAAGGTAAVFAELNRGDEVTKNLRKVDRSQMTHKNPELRTGSTVPSSSGPGNKRPLKPAKPQALMGKKPAKFALEGKSWVIEYQEEERNLVVEDTQLNQAINIFGCKNSTIQIKGKINAVTLVNCSKTSVLVDSVVSSISITKSPSFAIQITGSAPMIQIDSTDSGQIYLSKNSLNAEITTAKCSSINISLPVEGEEDGVFEEQPVPEMLRTVVNNGKLMTTVVEHVGYASGVTRSFENKPSQIVTPFYLYPFEQVPFYILKDSELIKNQRVTQENDYFQTPHRGMDGRFMPVEQVTPMEEQFIGGFHPGLPPPSPAPPELPPKDMPVGYGQAIQPTMSNVELTKLSAVERSRALQVARMTPHLQFMVGPLLRYDTIDANGVWHGAALVVTADSGSSYDPSPCTLLEWDPEKRTPSNKRAKSIRRPHAQSFDLGPHPADPHSTSVIIANQLNGRPSQSHSPSAQVQNIIGEELYVHAGNGGTFTFWRFPFHIPLGPNEMVITYSINKGQKMQFFVPGRSQNMRWAAHSCNGFSAGVNPDDFRGSGFSSGYDPCWMDLLSKHAEEPFHAMVGGGDQIYCDGLTREPELQEWVSKLKPEEKKSYPLTDEVSEAIDRYYFSHYCSSFRNGAFARANSSIPMMNMCDDHGMSSVWLLSVAILISGQILYFFLFSFDVLIVLIDLICWLTRLMALVAVHPDDLQLSPVFKAIGSKGYFWFLLFQCFINTEVDGLDDRRHINKSIIIGLQGPYMPFPSHSFLGSLGPQTAILLLDCRAERKKDQVCSPGQYQKVFERLNELSPTVEHLIVQLGVPIAYPRMVFLESMLESKLNPLVALGRNGALGLSGFVNKFNADAELLDDLNDHWTARAHKKERNWFIEQLQKVAEAKRLRISFLSGDVHCGAVGLFKTLKEKNQPEVPPAQDPRYMVNVVTSAIVNTPPPAGVITMVSSLASKTHKTLHHIKTDEIMMPVFQTETDGSSRKQKFIMGRRNWCQVSWDEGSGDLIFDLRVEKEKGAGTSVGYVTRVPPPRWKP</sequence>
<dbReference type="InterPro" id="IPR053950">
    <property type="entry name" value="CAP_N"/>
</dbReference>
<dbReference type="InterPro" id="IPR036223">
    <property type="entry name" value="CAP_C_sf"/>
</dbReference>
<keyword evidence="5" id="KW-1133">Transmembrane helix</keyword>
<dbReference type="PROSITE" id="PS51329">
    <property type="entry name" value="C_CAP_COFACTOR_C"/>
    <property type="match status" value="1"/>
</dbReference>
<feature type="region of interest" description="Disordered" evidence="4">
    <location>
        <begin position="297"/>
        <end position="343"/>
    </location>
</feature>
<dbReference type="Pfam" id="PF19050">
    <property type="entry name" value="PhoD_2"/>
    <property type="match status" value="3"/>
</dbReference>
<evidence type="ECO:0000256" key="3">
    <source>
        <dbReference type="ARBA" id="ARBA00072052"/>
    </source>
</evidence>
<dbReference type="InterPro" id="IPR013992">
    <property type="entry name" value="Adenylate_cyclase-assoc_CAP_N"/>
</dbReference>
<proteinExistence type="inferred from homology"/>
<dbReference type="SUPFAM" id="SSF69340">
    <property type="entry name" value="C-terminal domain of adenylylcyclase associated protein"/>
    <property type="match status" value="1"/>
</dbReference>
<dbReference type="InterPro" id="IPR006599">
    <property type="entry name" value="CARP_motif"/>
</dbReference>
<feature type="region of interest" description="Disordered" evidence="4">
    <location>
        <begin position="684"/>
        <end position="715"/>
    </location>
</feature>
<feature type="compositionally biased region" description="Basic and acidic residues" evidence="4">
    <location>
        <begin position="297"/>
        <end position="315"/>
    </location>
</feature>
<dbReference type="PANTHER" id="PTHR46689:SF1">
    <property type="entry name" value="PHOD-LIKE PHOSPHATASE DOMAIN-CONTAINING PROTEIN"/>
    <property type="match status" value="1"/>
</dbReference>
<reference evidence="7 8" key="1">
    <citation type="journal article" date="2020" name="ISME J.">
        <title>Uncovering the hidden diversity of litter-decomposition mechanisms in mushroom-forming fungi.</title>
        <authorList>
            <person name="Floudas D."/>
            <person name="Bentzer J."/>
            <person name="Ahren D."/>
            <person name="Johansson T."/>
            <person name="Persson P."/>
            <person name="Tunlid A."/>
        </authorList>
    </citation>
    <scope>NUCLEOTIDE SEQUENCE [LARGE SCALE GENOMIC DNA]</scope>
    <source>
        <strain evidence="7 8">CBS 291.85</strain>
    </source>
</reference>
<name>A0A8H5GIH2_9AGAR</name>
<feature type="compositionally biased region" description="Pro residues" evidence="4">
    <location>
        <begin position="52"/>
        <end position="61"/>
    </location>
</feature>
<dbReference type="Gene3D" id="2.160.20.70">
    <property type="match status" value="1"/>
</dbReference>
<evidence type="ECO:0000259" key="6">
    <source>
        <dbReference type="PROSITE" id="PS51329"/>
    </source>
</evidence>
<accession>A0A8H5GIH2</accession>
<feature type="region of interest" description="Disordered" evidence="4">
    <location>
        <begin position="246"/>
        <end position="282"/>
    </location>
</feature>
<protein>
    <recommendedName>
        <fullName evidence="3">Adenylyl cyclase-associated protein</fullName>
    </recommendedName>
</protein>
<keyword evidence="8" id="KW-1185">Reference proteome</keyword>
<dbReference type="InterPro" id="IPR043904">
    <property type="entry name" value="PhoD_2-like"/>
</dbReference>
<dbReference type="InterPro" id="IPR018946">
    <property type="entry name" value="PhoD-like_MPP"/>
</dbReference>
<evidence type="ECO:0000256" key="4">
    <source>
        <dbReference type="SAM" id="MobiDB-lite"/>
    </source>
</evidence>
<dbReference type="Gene3D" id="3.60.21.70">
    <property type="entry name" value="PhoD-like phosphatase"/>
    <property type="match status" value="2"/>
</dbReference>
<dbReference type="Gene3D" id="1.25.40.330">
    <property type="entry name" value="Adenylate cyclase-associated CAP, N-terminal domain"/>
    <property type="match status" value="1"/>
</dbReference>
<dbReference type="FunFam" id="1.25.40.330:FF:000001">
    <property type="entry name" value="Adenylyl cyclase-associated protein"/>
    <property type="match status" value="1"/>
</dbReference>
<dbReference type="GO" id="GO:0007010">
    <property type="term" value="P:cytoskeleton organization"/>
    <property type="evidence" value="ECO:0007669"/>
    <property type="project" value="InterPro"/>
</dbReference>
<feature type="compositionally biased region" description="Pro residues" evidence="4">
    <location>
        <begin position="256"/>
        <end position="276"/>
    </location>
</feature>
<dbReference type="Pfam" id="PF01213">
    <property type="entry name" value="CAP_N-CM"/>
    <property type="match status" value="1"/>
</dbReference>
<dbReference type="SUPFAM" id="SSF101278">
    <property type="entry name" value="N-terminal domain of adenylylcyclase associated protein, CAP"/>
    <property type="match status" value="1"/>
</dbReference>
<evidence type="ECO:0000256" key="2">
    <source>
        <dbReference type="ARBA" id="ARBA00054756"/>
    </source>
</evidence>
<dbReference type="SMART" id="SM00673">
    <property type="entry name" value="CARP"/>
    <property type="match status" value="2"/>
</dbReference>
<keyword evidence="5" id="KW-0812">Transmembrane</keyword>
<dbReference type="GO" id="GO:0016020">
    <property type="term" value="C:membrane"/>
    <property type="evidence" value="ECO:0007669"/>
    <property type="project" value="TreeGrafter"/>
</dbReference>
<dbReference type="OrthoDB" id="2419400at2759"/>
<dbReference type="EMBL" id="JAACJM010000026">
    <property type="protein sequence ID" value="KAF5365719.1"/>
    <property type="molecule type" value="Genomic_DNA"/>
</dbReference>
<dbReference type="CDD" id="cd07389">
    <property type="entry name" value="MPP_PhoD"/>
    <property type="match status" value="1"/>
</dbReference>
<dbReference type="GO" id="GO:0003779">
    <property type="term" value="F:actin binding"/>
    <property type="evidence" value="ECO:0007669"/>
    <property type="project" value="InterPro"/>
</dbReference>
<dbReference type="InterPro" id="IPR013912">
    <property type="entry name" value="Adenylate_cyclase-assoc_CAP_C"/>
</dbReference>
<feature type="domain" description="C-CAP/cofactor C-like" evidence="6">
    <location>
        <begin position="347"/>
        <end position="484"/>
    </location>
</feature>
<dbReference type="Proteomes" id="UP000559256">
    <property type="component" value="Unassembled WGS sequence"/>
</dbReference>
<comment type="caution">
    <text evidence="7">The sequence shown here is derived from an EMBL/GenBank/DDBJ whole genome shotgun (WGS) entry which is preliminary data.</text>
</comment>
<evidence type="ECO:0000256" key="5">
    <source>
        <dbReference type="SAM" id="Phobius"/>
    </source>
</evidence>
<feature type="region of interest" description="Disordered" evidence="4">
    <location>
        <begin position="34"/>
        <end position="64"/>
    </location>
</feature>
<organism evidence="7 8">
    <name type="scientific">Tetrapyrgos nigripes</name>
    <dbReference type="NCBI Taxonomy" id="182062"/>
    <lineage>
        <taxon>Eukaryota</taxon>
        <taxon>Fungi</taxon>
        <taxon>Dikarya</taxon>
        <taxon>Basidiomycota</taxon>
        <taxon>Agaricomycotina</taxon>
        <taxon>Agaricomycetes</taxon>
        <taxon>Agaricomycetidae</taxon>
        <taxon>Agaricales</taxon>
        <taxon>Marasmiineae</taxon>
        <taxon>Marasmiaceae</taxon>
        <taxon>Tetrapyrgos</taxon>
    </lineage>
</organism>
<feature type="compositionally biased region" description="Polar residues" evidence="4">
    <location>
        <begin position="38"/>
        <end position="49"/>
    </location>
</feature>
<evidence type="ECO:0000313" key="7">
    <source>
        <dbReference type="EMBL" id="KAF5365719.1"/>
    </source>
</evidence>
<evidence type="ECO:0000313" key="8">
    <source>
        <dbReference type="Proteomes" id="UP000559256"/>
    </source>
</evidence>
<gene>
    <name evidence="7" type="ORF">D9758_003279</name>
</gene>
<dbReference type="PANTHER" id="PTHR46689">
    <property type="entry name" value="MEMBRANE PROTEIN, PUTATIVE-RELATED"/>
    <property type="match status" value="1"/>
</dbReference>
<feature type="transmembrane region" description="Helical" evidence="5">
    <location>
        <begin position="928"/>
        <end position="946"/>
    </location>
</feature>